<evidence type="ECO:0000256" key="2">
    <source>
        <dbReference type="ARBA" id="ARBA00009085"/>
    </source>
</evidence>
<dbReference type="GO" id="GO:0005634">
    <property type="term" value="C:nucleus"/>
    <property type="evidence" value="ECO:0007669"/>
    <property type="project" value="TreeGrafter"/>
</dbReference>
<dbReference type="PROSITE" id="PS00972">
    <property type="entry name" value="USP_1"/>
    <property type="match status" value="1"/>
</dbReference>
<dbReference type="Gene3D" id="3.90.70.10">
    <property type="entry name" value="Cysteine proteinases"/>
    <property type="match status" value="1"/>
</dbReference>
<dbReference type="GO" id="GO:0008270">
    <property type="term" value="F:zinc ion binding"/>
    <property type="evidence" value="ECO:0007669"/>
    <property type="project" value="UniProtKB-KW"/>
</dbReference>
<dbReference type="PROSITE" id="PS50235">
    <property type="entry name" value="USP_3"/>
    <property type="match status" value="1"/>
</dbReference>
<dbReference type="Proteomes" id="UP000008312">
    <property type="component" value="Unassembled WGS sequence"/>
</dbReference>
<comment type="similarity">
    <text evidence="2">Belongs to the peptidase C19 family.</text>
</comment>
<sequence>MPRPAFLWCSGGAPLVNELITETDGNNLSGLVNTPANCNHFAEGIKPLTSSTLVYKEECVYCFSKWDQNKGIDVCLTCYQGFCTGSAEHSRFHFKKSGHPLYLRLFRYELPSPAPASTSAENADSCPEKLTKLAIGVEGGALPPSPIYETDMQVVCLACDLTMPAPDFVVFDPVCDTQVREIGERILLSASGEKEKELSQWEAENAKLCPHCEAYQRPDPCPHVDLKTMRCEDCELARNLWLCLECGTFHCGRQQWNATEEMPGNGHAIEHFRKTGHCLVVKVASIQENHADVHCYACDDDPACNYGDVLLPSIHSVLTAFGVLANGKLVGLPSSQHEKSLLEMNLFVNTEFNFSMNDPQGDPYPLAATPSACGLDNLGNSCYLNAILQCLLHLRSVKRLLQNAYWSTHFQYCTNPLPSSCLLCQFSKVAQEMRNGAAGKHVQPRLLKQAIGGVAPDFNNTQQQGSERNTQ</sequence>
<evidence type="ECO:0000259" key="12">
    <source>
        <dbReference type="PROSITE" id="PS50235"/>
    </source>
</evidence>
<dbReference type="GO" id="GO:0005829">
    <property type="term" value="C:cytosol"/>
    <property type="evidence" value="ECO:0007669"/>
    <property type="project" value="TreeGrafter"/>
</dbReference>
<dbReference type="SMART" id="SM00290">
    <property type="entry name" value="ZnF_UBP"/>
    <property type="match status" value="2"/>
</dbReference>
<dbReference type="PANTHER" id="PTHR24006">
    <property type="entry name" value="UBIQUITIN CARBOXYL-TERMINAL HYDROLASE"/>
    <property type="match status" value="1"/>
</dbReference>
<dbReference type="InterPro" id="IPR018200">
    <property type="entry name" value="USP_CS"/>
</dbReference>
<dbReference type="Pfam" id="PF00443">
    <property type="entry name" value="UCH"/>
    <property type="match status" value="1"/>
</dbReference>
<dbReference type="SUPFAM" id="SSF57850">
    <property type="entry name" value="RING/U-box"/>
    <property type="match status" value="2"/>
</dbReference>
<feature type="domain" description="USP" evidence="12">
    <location>
        <begin position="373"/>
        <end position="471"/>
    </location>
</feature>
<keyword evidence="10" id="KW-0862">Zinc</keyword>
<dbReference type="PROSITE" id="PS50271">
    <property type="entry name" value="ZF_UBP"/>
    <property type="match status" value="1"/>
</dbReference>
<dbReference type="PANTHER" id="PTHR24006:SF758">
    <property type="entry name" value="UBIQUITIN CARBOXYL-TERMINAL HYDROLASE 36"/>
    <property type="match status" value="1"/>
</dbReference>
<feature type="domain" description="UBP-type" evidence="13">
    <location>
        <begin position="207"/>
        <end position="323"/>
    </location>
</feature>
<dbReference type="RefSeq" id="XP_012898316.1">
    <property type="nucleotide sequence ID" value="XM_013042862.1"/>
</dbReference>
<keyword evidence="7" id="KW-0833">Ubl conjugation pathway</keyword>
<evidence type="ECO:0000313" key="14">
    <source>
        <dbReference type="EMBL" id="CBK24268.2"/>
    </source>
</evidence>
<evidence type="ECO:0000256" key="5">
    <source>
        <dbReference type="ARBA" id="ARBA00022723"/>
    </source>
</evidence>
<dbReference type="Pfam" id="PF02148">
    <property type="entry name" value="zf-UBP"/>
    <property type="match status" value="1"/>
</dbReference>
<evidence type="ECO:0000256" key="9">
    <source>
        <dbReference type="ARBA" id="ARBA00022807"/>
    </source>
</evidence>
<dbReference type="AlphaFoldDB" id="D8M879"/>
<dbReference type="EC" id="3.4.19.12" evidence="3"/>
<keyword evidence="15" id="KW-1185">Reference proteome</keyword>
<dbReference type="Pfam" id="PF17807">
    <property type="entry name" value="zf-UBP_var"/>
    <property type="match status" value="1"/>
</dbReference>
<dbReference type="SUPFAM" id="SSF54001">
    <property type="entry name" value="Cysteine proteinases"/>
    <property type="match status" value="1"/>
</dbReference>
<comment type="catalytic activity">
    <reaction evidence="1">
        <text>Thiol-dependent hydrolysis of ester, thioester, amide, peptide and isopeptide bonds formed by the C-terminal Gly of ubiquitin (a 76-residue protein attached to proteins as an intracellular targeting signal).</text>
        <dbReference type="EC" id="3.4.19.12"/>
    </reaction>
</comment>
<organism evidence="14">
    <name type="scientific">Blastocystis hominis</name>
    <dbReference type="NCBI Taxonomy" id="12968"/>
    <lineage>
        <taxon>Eukaryota</taxon>
        <taxon>Sar</taxon>
        <taxon>Stramenopiles</taxon>
        <taxon>Bigyra</taxon>
        <taxon>Opalozoa</taxon>
        <taxon>Opalinata</taxon>
        <taxon>Blastocystidae</taxon>
        <taxon>Blastocystis</taxon>
    </lineage>
</organism>
<dbReference type="OrthoDB" id="361536at2759"/>
<dbReference type="InterPro" id="IPR050164">
    <property type="entry name" value="Peptidase_C19"/>
</dbReference>
<reference evidence="14" key="1">
    <citation type="submission" date="2010-02" db="EMBL/GenBank/DDBJ databases">
        <title>Sequencing and annotation of the Blastocystis hominis genome.</title>
        <authorList>
            <person name="Wincker P."/>
        </authorList>
    </citation>
    <scope>NUCLEOTIDE SEQUENCE</scope>
    <source>
        <strain evidence="14">Singapore isolate B</strain>
    </source>
</reference>
<evidence type="ECO:0000256" key="1">
    <source>
        <dbReference type="ARBA" id="ARBA00000707"/>
    </source>
</evidence>
<evidence type="ECO:0000256" key="11">
    <source>
        <dbReference type="PROSITE-ProRule" id="PRU00502"/>
    </source>
</evidence>
<dbReference type="GO" id="GO:0004843">
    <property type="term" value="F:cysteine-type deubiquitinase activity"/>
    <property type="evidence" value="ECO:0007669"/>
    <property type="project" value="UniProtKB-EC"/>
</dbReference>
<dbReference type="InterPro" id="IPR038765">
    <property type="entry name" value="Papain-like_cys_pep_sf"/>
</dbReference>
<keyword evidence="9" id="KW-0788">Thiol protease</keyword>
<dbReference type="InterPro" id="IPR013083">
    <property type="entry name" value="Znf_RING/FYVE/PHD"/>
</dbReference>
<keyword evidence="6 11" id="KW-0863">Zinc-finger</keyword>
<evidence type="ECO:0000256" key="3">
    <source>
        <dbReference type="ARBA" id="ARBA00012759"/>
    </source>
</evidence>
<name>D8M879_BLAHO</name>
<evidence type="ECO:0000256" key="8">
    <source>
        <dbReference type="ARBA" id="ARBA00022801"/>
    </source>
</evidence>
<accession>D8M879</accession>
<dbReference type="EMBL" id="FN668683">
    <property type="protein sequence ID" value="CBK24268.2"/>
    <property type="molecule type" value="Genomic_DNA"/>
</dbReference>
<evidence type="ECO:0000313" key="15">
    <source>
        <dbReference type="Proteomes" id="UP000008312"/>
    </source>
</evidence>
<evidence type="ECO:0000256" key="6">
    <source>
        <dbReference type="ARBA" id="ARBA00022771"/>
    </source>
</evidence>
<dbReference type="InterPro" id="IPR028889">
    <property type="entry name" value="USP"/>
</dbReference>
<keyword evidence="4" id="KW-0645">Protease</keyword>
<dbReference type="InterPro" id="IPR001394">
    <property type="entry name" value="Peptidase_C19_UCH"/>
</dbReference>
<proteinExistence type="inferred from homology"/>
<keyword evidence="8" id="KW-0378">Hydrolase</keyword>
<dbReference type="InParanoid" id="D8M879"/>
<evidence type="ECO:0000256" key="7">
    <source>
        <dbReference type="ARBA" id="ARBA00022786"/>
    </source>
</evidence>
<keyword evidence="5" id="KW-0479">Metal-binding</keyword>
<dbReference type="InterPro" id="IPR041432">
    <property type="entry name" value="UBP13_Znf-UBP_var"/>
</dbReference>
<dbReference type="InterPro" id="IPR001607">
    <property type="entry name" value="Znf_UBP"/>
</dbReference>
<dbReference type="GO" id="GO:0006508">
    <property type="term" value="P:proteolysis"/>
    <property type="evidence" value="ECO:0007669"/>
    <property type="project" value="UniProtKB-KW"/>
</dbReference>
<protein>
    <recommendedName>
        <fullName evidence="3">ubiquitinyl hydrolase 1</fullName>
        <ecNumber evidence="3">3.4.19.12</ecNumber>
    </recommendedName>
</protein>
<evidence type="ECO:0000256" key="4">
    <source>
        <dbReference type="ARBA" id="ARBA00022670"/>
    </source>
</evidence>
<dbReference type="Gene3D" id="3.30.40.10">
    <property type="entry name" value="Zinc/RING finger domain, C3HC4 (zinc finger)"/>
    <property type="match status" value="2"/>
</dbReference>
<dbReference type="GeneID" id="24921072"/>
<evidence type="ECO:0000259" key="13">
    <source>
        <dbReference type="PROSITE" id="PS50271"/>
    </source>
</evidence>
<gene>
    <name evidence="14" type="ORF">GSBLH_T00004025001</name>
</gene>
<dbReference type="GO" id="GO:0016579">
    <property type="term" value="P:protein deubiquitination"/>
    <property type="evidence" value="ECO:0007669"/>
    <property type="project" value="InterPro"/>
</dbReference>
<evidence type="ECO:0000256" key="10">
    <source>
        <dbReference type="ARBA" id="ARBA00022833"/>
    </source>
</evidence>